<accession>A0ABN2RT60</accession>
<keyword evidence="4 7" id="KW-1133">Transmembrane helix</keyword>
<feature type="transmembrane region" description="Helical" evidence="7">
    <location>
        <begin position="445"/>
        <end position="471"/>
    </location>
</feature>
<keyword evidence="2" id="KW-1003">Cell membrane</keyword>
<evidence type="ECO:0000259" key="8">
    <source>
        <dbReference type="Pfam" id="PF02687"/>
    </source>
</evidence>
<comment type="similarity">
    <text evidence="6">Belongs to the ABC-4 integral membrane protein family.</text>
</comment>
<comment type="subcellular location">
    <subcellularLocation>
        <location evidence="1">Cell membrane</location>
        <topology evidence="1">Multi-pass membrane protein</topology>
    </subcellularLocation>
</comment>
<dbReference type="PANTHER" id="PTHR30572:SF4">
    <property type="entry name" value="ABC TRANSPORTER PERMEASE YTRF"/>
    <property type="match status" value="1"/>
</dbReference>
<evidence type="ECO:0000256" key="5">
    <source>
        <dbReference type="ARBA" id="ARBA00023136"/>
    </source>
</evidence>
<keyword evidence="5 7" id="KW-0472">Membrane</keyword>
<feature type="transmembrane region" description="Helical" evidence="7">
    <location>
        <begin position="267"/>
        <end position="291"/>
    </location>
</feature>
<feature type="transmembrane region" description="Helical" evidence="7">
    <location>
        <begin position="811"/>
        <end position="830"/>
    </location>
</feature>
<feature type="domain" description="ABC3 transporter permease C-terminal" evidence="8">
    <location>
        <begin position="274"/>
        <end position="392"/>
    </location>
</feature>
<feature type="domain" description="MacB-like periplasmic core" evidence="9">
    <location>
        <begin position="493"/>
        <end position="691"/>
    </location>
</feature>
<evidence type="ECO:0000256" key="6">
    <source>
        <dbReference type="ARBA" id="ARBA00038076"/>
    </source>
</evidence>
<evidence type="ECO:0000256" key="4">
    <source>
        <dbReference type="ARBA" id="ARBA00022989"/>
    </source>
</evidence>
<evidence type="ECO:0000256" key="7">
    <source>
        <dbReference type="SAM" id="Phobius"/>
    </source>
</evidence>
<evidence type="ECO:0000313" key="10">
    <source>
        <dbReference type="EMBL" id="GAA1974079.1"/>
    </source>
</evidence>
<reference evidence="10 11" key="1">
    <citation type="journal article" date="2019" name="Int. J. Syst. Evol. Microbiol.">
        <title>The Global Catalogue of Microorganisms (GCM) 10K type strain sequencing project: providing services to taxonomists for standard genome sequencing and annotation.</title>
        <authorList>
            <consortium name="The Broad Institute Genomics Platform"/>
            <consortium name="The Broad Institute Genome Sequencing Center for Infectious Disease"/>
            <person name="Wu L."/>
            <person name="Ma J."/>
        </authorList>
    </citation>
    <scope>NUCLEOTIDE SEQUENCE [LARGE SCALE GENOMIC DNA]</scope>
    <source>
        <strain evidence="10 11">JCM 15309</strain>
    </source>
</reference>
<sequence length="848" mass="86609">MLTATFRSMVAHKLRLLLTTASIALGVALLAGTLILTNTMGIAFDMLFGKISSGTDAVVRTHAPYTSTEGVGTDRGPIAASVLDRVRQVDGVRAAEGSVSGYALLTDTHGRAVTTNGGAPTNGYSMPADDELRGQVELLSGHAPHGSHEVVIDATSAEDHHISLGSDIKVLFQGPTREFTVVGTVGYGDGIKDLGGTTSAYFDTATAQQVLGSPGQFDSIDVSAEPGVSQAELAHRLSSVIPSGTEAVTGAAVAQENSEATKSNFKIVGIVFGVFAAIALFVGSFIIWNTFTMTVTQRSREIALLRAIGARRRQVLGSLLLEALVLGLVASAAGIGLGIAVAKGLKALMDVVGLALPFTALQVPASAIWASFLVGTGVTVVAALVPARRATRVLPIEALRESAPGAEKASLVRGLVGLSVLGAGVGGMLWSLYGDAPFKVFGLGLLAAMVGVLVALPLAVRPLAAAIATPLRLRGMPGELARQNATRNPRRTSATAAALMIGLTLVVSMGVFASSLKASFGDVLADRTDAALYIAPSSAAAPGFSPSVVGAVAAVDGVAQVSANGWGEAHFAGTPASYSAVDPSNVDDVMNLDVSQGSFADLGKDGVVVSKSAATAHGWGLGDRVQAQFAQSGDHTLRIVGVYDSKGWIGDDYVISIAEQRALAGPQLVATALVTLKDGADAGQVQDAIDRALADHPDAQVLDRGGYQKFASGFIDGLLTLVTVMLALAVLIALLGIVNTLALSVFERTRELGLLRAVGMTRGQVRAMVRWESAVISLIGAVSGAVLGIGIGLALSQVLKDEGIKSVSVPVAQIVIYLVVAAVAGVLAAVGPARVAAKVDVLKAVVAD</sequence>
<dbReference type="Proteomes" id="UP001500571">
    <property type="component" value="Unassembled WGS sequence"/>
</dbReference>
<feature type="domain" description="MacB-like periplasmic core" evidence="9">
    <location>
        <begin position="17"/>
        <end position="238"/>
    </location>
</feature>
<comment type="caution">
    <text evidence="10">The sequence shown here is derived from an EMBL/GenBank/DDBJ whole genome shotgun (WGS) entry which is preliminary data.</text>
</comment>
<dbReference type="PANTHER" id="PTHR30572">
    <property type="entry name" value="MEMBRANE COMPONENT OF TRANSPORTER-RELATED"/>
    <property type="match status" value="1"/>
</dbReference>
<feature type="transmembrane region" description="Helical" evidence="7">
    <location>
        <begin position="718"/>
        <end position="746"/>
    </location>
</feature>
<feature type="transmembrane region" description="Helical" evidence="7">
    <location>
        <begin position="319"/>
        <end position="341"/>
    </location>
</feature>
<feature type="transmembrane region" description="Helical" evidence="7">
    <location>
        <begin position="492"/>
        <end position="513"/>
    </location>
</feature>
<evidence type="ECO:0000256" key="2">
    <source>
        <dbReference type="ARBA" id="ARBA00022475"/>
    </source>
</evidence>
<feature type="transmembrane region" description="Helical" evidence="7">
    <location>
        <begin position="361"/>
        <end position="385"/>
    </location>
</feature>
<evidence type="ECO:0000313" key="11">
    <source>
        <dbReference type="Proteomes" id="UP001500571"/>
    </source>
</evidence>
<dbReference type="EMBL" id="BAAAPB010000005">
    <property type="protein sequence ID" value="GAA1974079.1"/>
    <property type="molecule type" value="Genomic_DNA"/>
</dbReference>
<gene>
    <name evidence="10" type="ORF">GCM10009798_39150</name>
</gene>
<dbReference type="InterPro" id="IPR050250">
    <property type="entry name" value="Macrolide_Exporter_MacB"/>
</dbReference>
<keyword evidence="3 7" id="KW-0812">Transmembrane</keyword>
<dbReference type="RefSeq" id="WP_344047812.1">
    <property type="nucleotide sequence ID" value="NZ_BAAAPB010000005.1"/>
</dbReference>
<feature type="transmembrane region" description="Helical" evidence="7">
    <location>
        <begin position="774"/>
        <end position="799"/>
    </location>
</feature>
<proteinExistence type="inferred from homology"/>
<evidence type="ECO:0000259" key="9">
    <source>
        <dbReference type="Pfam" id="PF12704"/>
    </source>
</evidence>
<feature type="transmembrane region" description="Helical" evidence="7">
    <location>
        <begin position="410"/>
        <end position="433"/>
    </location>
</feature>
<protein>
    <submittedName>
        <fullName evidence="10">ABC transporter permease</fullName>
    </submittedName>
</protein>
<name>A0ABN2RT60_9ACTN</name>
<dbReference type="InterPro" id="IPR025857">
    <property type="entry name" value="MacB_PCD"/>
</dbReference>
<evidence type="ECO:0000256" key="1">
    <source>
        <dbReference type="ARBA" id="ARBA00004651"/>
    </source>
</evidence>
<keyword evidence="11" id="KW-1185">Reference proteome</keyword>
<dbReference type="Pfam" id="PF12704">
    <property type="entry name" value="MacB_PCD"/>
    <property type="match status" value="2"/>
</dbReference>
<dbReference type="InterPro" id="IPR003838">
    <property type="entry name" value="ABC3_permease_C"/>
</dbReference>
<feature type="domain" description="ABC3 transporter permease C-terminal" evidence="8">
    <location>
        <begin position="724"/>
        <end position="839"/>
    </location>
</feature>
<organism evidence="10 11">
    <name type="scientific">Nocardioides panacihumi</name>
    <dbReference type="NCBI Taxonomy" id="400774"/>
    <lineage>
        <taxon>Bacteria</taxon>
        <taxon>Bacillati</taxon>
        <taxon>Actinomycetota</taxon>
        <taxon>Actinomycetes</taxon>
        <taxon>Propionibacteriales</taxon>
        <taxon>Nocardioidaceae</taxon>
        <taxon>Nocardioides</taxon>
    </lineage>
</organism>
<dbReference type="Pfam" id="PF02687">
    <property type="entry name" value="FtsX"/>
    <property type="match status" value="2"/>
</dbReference>
<evidence type="ECO:0000256" key="3">
    <source>
        <dbReference type="ARBA" id="ARBA00022692"/>
    </source>
</evidence>